<keyword evidence="2" id="KW-1185">Reference proteome</keyword>
<protein>
    <submittedName>
        <fullName evidence="1">Uncharacterized protein</fullName>
    </submittedName>
</protein>
<reference evidence="1 2" key="1">
    <citation type="journal article" date="2024" name="Commun. Biol.">
        <title>Comparative genomic analysis of thermophilic fungi reveals convergent evolutionary adaptations and gene losses.</title>
        <authorList>
            <person name="Steindorff A.S."/>
            <person name="Aguilar-Pontes M.V."/>
            <person name="Robinson A.J."/>
            <person name="Andreopoulos B."/>
            <person name="LaButti K."/>
            <person name="Kuo A."/>
            <person name="Mondo S."/>
            <person name="Riley R."/>
            <person name="Otillar R."/>
            <person name="Haridas S."/>
            <person name="Lipzen A."/>
            <person name="Grimwood J."/>
            <person name="Schmutz J."/>
            <person name="Clum A."/>
            <person name="Reid I.D."/>
            <person name="Moisan M.C."/>
            <person name="Butler G."/>
            <person name="Nguyen T.T.M."/>
            <person name="Dewar K."/>
            <person name="Conant G."/>
            <person name="Drula E."/>
            <person name="Henrissat B."/>
            <person name="Hansel C."/>
            <person name="Singer S."/>
            <person name="Hutchinson M.I."/>
            <person name="de Vries R.P."/>
            <person name="Natvig D.O."/>
            <person name="Powell A.J."/>
            <person name="Tsang A."/>
            <person name="Grigoriev I.V."/>
        </authorList>
    </citation>
    <scope>NUCLEOTIDE SEQUENCE [LARGE SCALE GENOMIC DNA]</scope>
    <source>
        <strain evidence="1 2">ATCC 24622</strain>
    </source>
</reference>
<dbReference type="Proteomes" id="UP001586593">
    <property type="component" value="Unassembled WGS sequence"/>
</dbReference>
<dbReference type="EMBL" id="JAZHXJ010000378">
    <property type="protein sequence ID" value="KAL1862865.1"/>
    <property type="molecule type" value="Genomic_DNA"/>
</dbReference>
<accession>A0ABR3WJ35</accession>
<evidence type="ECO:0000313" key="1">
    <source>
        <dbReference type="EMBL" id="KAL1862865.1"/>
    </source>
</evidence>
<name>A0ABR3WJ35_9PEZI</name>
<gene>
    <name evidence="1" type="ORF">VTK73DRAFT_6604</name>
</gene>
<evidence type="ECO:0000313" key="2">
    <source>
        <dbReference type="Proteomes" id="UP001586593"/>
    </source>
</evidence>
<comment type="caution">
    <text evidence="1">The sequence shown here is derived from an EMBL/GenBank/DDBJ whole genome shotgun (WGS) entry which is preliminary data.</text>
</comment>
<sequence>MNRQVGQSERNDVAEYIVCQVPRRPTLDKLKRAREAKVEPIYFWDFYSSASEAFPSWLPFAVRTGYGSIRHPKWVTSYGPTSGKREPDGTEVKSRRSLAWHLGSPFAADELLFCFGKTVLPPEASFRDAAQLSGGKYGGTSIGYVGRAAVGRLAGPGYPDGGGHVTL</sequence>
<proteinExistence type="predicted"/>
<organism evidence="1 2">
    <name type="scientific">Phialemonium thermophilum</name>
    <dbReference type="NCBI Taxonomy" id="223376"/>
    <lineage>
        <taxon>Eukaryota</taxon>
        <taxon>Fungi</taxon>
        <taxon>Dikarya</taxon>
        <taxon>Ascomycota</taxon>
        <taxon>Pezizomycotina</taxon>
        <taxon>Sordariomycetes</taxon>
        <taxon>Sordariomycetidae</taxon>
        <taxon>Cephalothecales</taxon>
        <taxon>Cephalothecaceae</taxon>
        <taxon>Phialemonium</taxon>
    </lineage>
</organism>